<accession>A0AAN4W1C4</accession>
<protein>
    <submittedName>
        <fullName evidence="1">Uncharacterized protein</fullName>
    </submittedName>
</protein>
<sequence length="1561" mass="170551">MHMTSYFKYILLLLLWGLPALLMANEMSGDRFRDFEVDLPVMKEKPAGLHSFAAMPVDAPANASVAEQISNVRSALQTVRESQLFTALLTDADLISLPVGISKTVGGTEFQLVIMGVRITPSGTKIDVGMGIQFPDSEQELIFGGYGIPFSQERGLGGQGKLALLSDYAIPISKNMDIAFKGSLNGGGTFVEFGCDGYQRMGLDLDLVFNPEFIRPADMNGELVEGKVRANVKTLIESWDEFVINIDLPRFRMGEKQDRGFVFTVREAIYDQSSISNGGAVFPSGYESPDFLEGNQMLWKGIYIRQAEVMLPSDFDKAINAEREKVAQGQQGGLSEEELKKLSKQRTAIGVQGLIIDRMGLTARFYGQHLLSLDKGKLGAGWAISLERLQVDILQNQFVEAQMWGDIQIPTSDSLGVIGYGAQIGIGGDFLFSAEAKDTLQFKPFGESRLQLDRTHLLIELKDGNFYAMADLDGKMDVKVKQYDANLADIAFQGLKIESREPYLSAAAFSVSSQALKQDISGKGMSINHIGIRTLNSQIALDVDAQIALFSKENDGFGAEGAFSILGQKQAEGWKYKEMKIHRIFVEARKEGLFELEGEIMIAKGDEIYGDVFKGMIDAKLGPTTSGVSMACTVMFGTKDQQDYWYADALATFSPGIVVGGVLALKGFGGGLYYGMERVDFRPEYAGVSKSATGGLYIPNAKVGFGFKAMVVISDAQGDTFNAESTYEMSFFKGGGVKKVGLYGCAGIMAGAGNLTPSTMGDLNKNMDELSEKAEEADKWKMETAAADVGGGSNATNPRLDANCGYVDAKSPIFASMSLDMDFENATYHGKLLININAGPLQGGGVSVIHFEPGSWYIHIGTSRNPIYLSMLGSRASTYFMLGDNMPSGFEPPREVAQILGRTPEAPTSAEGGRSENALSGGKGVAFGVGLKVGIDASMGPFFAEIYAGLGFDVMLANYGANAICANTGKQIGMNGWYAQGQVYAYIKAAIGIQVKMGFIRGRFAIIDAGFAAILSLKGPNPIYAHGEVGGYFSILGGAVKGRCSFGFQLGEECQIVGGSPLGGMEIIASMTPAAETKDVDVFAPAQVVFNVPVNEPMVMLDPTDNQKKTYRVRLKEAMLTSSKGGREVCTEIWNEDNTTLVLQSESMLQDKANYKFAVDITFEEKKNGKWVDAAQGEKLSKTVEFTSGERPDFIDHQHVAYSYPIERQMNFFIDESKQGYMKMKIKGWDYLFKLDDPQNWLLKARFKTQAGAEALADVSYHNAEAMVKMGIPKEMQAAKIYMLELVKMPKQALDVDSNVKLDSARAGSAGEQGGYITTTTRSAEQTLEAKEEKVLYRSQFRTSKWRTFTAKMEGLNIGSGNTGLLPGSGRSQINVRIPTSSQEGIDAFEIAGGAAFEPLLTMEVDFGDDFFKTYINDLIYHQYPLHGARLDWRDEQGEYGWLKPKYAVFLGSNEEGLITLTDEEIEQGDLMPHQSRRLYYDVSQVIAKDFRNFQTNLERLADQGNLNLSGAAKTLTDNIRIAAQAPDLKIGKYHVNMHYHLPGSTSPSSTYRLPLTNIIQ</sequence>
<keyword evidence="2" id="KW-1185">Reference proteome</keyword>
<proteinExistence type="predicted"/>
<reference evidence="1 2" key="1">
    <citation type="submission" date="2021-12" db="EMBL/GenBank/DDBJ databases">
        <title>Genome sequencing of bacteria with rrn-lacking chromosome and rrn-plasmid.</title>
        <authorList>
            <person name="Anda M."/>
            <person name="Iwasaki W."/>
        </authorList>
    </citation>
    <scope>NUCLEOTIDE SEQUENCE [LARGE SCALE GENOMIC DNA]</scope>
    <source>
        <strain evidence="1 2">NBRC 15940</strain>
    </source>
</reference>
<name>A0AAN4W1C4_9BACT</name>
<dbReference type="EMBL" id="BQKE01000002">
    <property type="protein sequence ID" value="GJM63079.1"/>
    <property type="molecule type" value="Genomic_DNA"/>
</dbReference>
<evidence type="ECO:0000313" key="2">
    <source>
        <dbReference type="Proteomes" id="UP001310022"/>
    </source>
</evidence>
<gene>
    <name evidence="1" type="ORF">PEDI_36310</name>
</gene>
<comment type="caution">
    <text evidence="1">The sequence shown here is derived from an EMBL/GenBank/DDBJ whole genome shotgun (WGS) entry which is preliminary data.</text>
</comment>
<evidence type="ECO:0000313" key="1">
    <source>
        <dbReference type="EMBL" id="GJM63079.1"/>
    </source>
</evidence>
<organism evidence="1 2">
    <name type="scientific">Persicobacter diffluens</name>
    <dbReference type="NCBI Taxonomy" id="981"/>
    <lineage>
        <taxon>Bacteria</taxon>
        <taxon>Pseudomonadati</taxon>
        <taxon>Bacteroidota</taxon>
        <taxon>Cytophagia</taxon>
        <taxon>Cytophagales</taxon>
        <taxon>Persicobacteraceae</taxon>
        <taxon>Persicobacter</taxon>
    </lineage>
</organism>
<dbReference type="Proteomes" id="UP001310022">
    <property type="component" value="Unassembled WGS sequence"/>
</dbReference>